<dbReference type="SUPFAM" id="SSF53822">
    <property type="entry name" value="Periplasmic binding protein-like I"/>
    <property type="match status" value="1"/>
</dbReference>
<dbReference type="Gene3D" id="3.40.50.2300">
    <property type="match status" value="2"/>
</dbReference>
<dbReference type="PANTHER" id="PTHR47628">
    <property type="match status" value="1"/>
</dbReference>
<evidence type="ECO:0000313" key="1">
    <source>
        <dbReference type="EMBL" id="QSP96446.1"/>
    </source>
</evidence>
<dbReference type="RefSeq" id="WP_206645673.1">
    <property type="nucleotide sequence ID" value="NZ_CP071247.1"/>
</dbReference>
<proteinExistence type="predicted"/>
<dbReference type="EMBL" id="CP071247">
    <property type="protein sequence ID" value="QSP96446.1"/>
    <property type="molecule type" value="Genomic_DNA"/>
</dbReference>
<sequence>MLATTVHAAPPTEEVNTTGLAVTDDTVTVGILHSVTGTMAISETGSVQAEKLAIEQINASGGVLGRQIKYVQEDGASDWPTFAEKSRKLLRQDKVAAVFGCWTSASRKAVLPVFEQYNGMLYYPTFYEGLEESPNVIYTGQEATQQIIAGIDWAVNEKGAESFYLLGSDYIWPRTSNKIARKHIDKLGLKVSGEEYYPLGHTQFNSVINKIKLKKPDVIFAIVVGGSNVAFYKQLQAAGIDPTKEKPLVLTISVTEDEIRGIGGENVEGIYASMKYFQSLDNENNKAFVKAFKEKYGDDMVIGDVTQAAYLGPWLWKAAVEKAGSFDIDKIREVSPGIEFTEAPEGYVRIHENHHLWSKGRIGLAQADGQYKLVHETDDLMEPDPFPEGYQ</sequence>
<dbReference type="Pfam" id="PF13433">
    <property type="entry name" value="Peripla_BP_5"/>
    <property type="match status" value="1"/>
</dbReference>
<dbReference type="InterPro" id="IPR017777">
    <property type="entry name" value="ABC_urea-bd_UrtA"/>
</dbReference>
<accession>A0ABX7MZA9</accession>
<dbReference type="NCBIfam" id="TIGR03407">
    <property type="entry name" value="urea_ABC_UrtA"/>
    <property type="match status" value="1"/>
</dbReference>
<dbReference type="Proteomes" id="UP000663555">
    <property type="component" value="Chromosome"/>
</dbReference>
<dbReference type="CDD" id="cd06355">
    <property type="entry name" value="PBP1_FmdD-like"/>
    <property type="match status" value="1"/>
</dbReference>
<reference evidence="1 2" key="1">
    <citation type="submission" date="2021-03" db="EMBL/GenBank/DDBJ databases">
        <title>Genome sequencing of Marinobacter sp. LPB0319.</title>
        <authorList>
            <person name="Kim J."/>
        </authorList>
    </citation>
    <scope>NUCLEOTIDE SEQUENCE [LARGE SCALE GENOMIC DNA]</scope>
    <source>
        <strain evidence="1 2">LPB0319</strain>
    </source>
</reference>
<dbReference type="InterPro" id="IPR028082">
    <property type="entry name" value="Peripla_BP_I"/>
</dbReference>
<keyword evidence="2" id="KW-1185">Reference proteome</keyword>
<name>A0ABX7MZA9_9GAMM</name>
<gene>
    <name evidence="1" type="primary">urtA</name>
    <name evidence="1" type="ORF">LPB19_03635</name>
</gene>
<organism evidence="1 2">
    <name type="scientific">Marinobacter salinisoli</name>
    <dbReference type="NCBI Taxonomy" id="2769486"/>
    <lineage>
        <taxon>Bacteria</taxon>
        <taxon>Pseudomonadati</taxon>
        <taxon>Pseudomonadota</taxon>
        <taxon>Gammaproteobacteria</taxon>
        <taxon>Pseudomonadales</taxon>
        <taxon>Marinobacteraceae</taxon>
        <taxon>Marinobacter</taxon>
    </lineage>
</organism>
<dbReference type="PANTHER" id="PTHR47628:SF1">
    <property type="entry name" value="ALIPHATIC AMIDASE EXPRESSION-REGULATING PROTEIN"/>
    <property type="match status" value="1"/>
</dbReference>
<evidence type="ECO:0000313" key="2">
    <source>
        <dbReference type="Proteomes" id="UP000663555"/>
    </source>
</evidence>
<protein>
    <submittedName>
        <fullName evidence="1">Urea ABC transporter substrate-binding protein</fullName>
    </submittedName>
</protein>